<dbReference type="STRING" id="497964.CfE428DRAFT_3833"/>
<comment type="caution">
    <text evidence="2">The sequence shown here is derived from an EMBL/GenBank/DDBJ whole genome shotgun (WGS) entry which is preliminary data.</text>
</comment>
<dbReference type="RefSeq" id="WP_006981158.1">
    <property type="nucleotide sequence ID" value="NZ_ABVL01000012.1"/>
</dbReference>
<organism evidence="2 3">
    <name type="scientific">Chthoniobacter flavus Ellin428</name>
    <dbReference type="NCBI Taxonomy" id="497964"/>
    <lineage>
        <taxon>Bacteria</taxon>
        <taxon>Pseudomonadati</taxon>
        <taxon>Verrucomicrobiota</taxon>
        <taxon>Spartobacteria</taxon>
        <taxon>Chthoniobacterales</taxon>
        <taxon>Chthoniobacteraceae</taxon>
        <taxon>Chthoniobacter</taxon>
    </lineage>
</organism>
<gene>
    <name evidence="2" type="ORF">CfE428DRAFT_3833</name>
</gene>
<dbReference type="InParanoid" id="B4D4J5"/>
<dbReference type="eggNOG" id="ENOG5032AEQ">
    <property type="taxonomic scope" value="Bacteria"/>
</dbReference>
<keyword evidence="1" id="KW-0732">Signal</keyword>
<protein>
    <recommendedName>
        <fullName evidence="4">Peptidase M48 domain-containing protein</fullName>
    </recommendedName>
</protein>
<evidence type="ECO:0000256" key="1">
    <source>
        <dbReference type="SAM" id="SignalP"/>
    </source>
</evidence>
<evidence type="ECO:0008006" key="4">
    <source>
        <dbReference type="Google" id="ProtNLM"/>
    </source>
</evidence>
<accession>B4D4J5</accession>
<proteinExistence type="predicted"/>
<evidence type="ECO:0000313" key="2">
    <source>
        <dbReference type="EMBL" id="EDY18448.1"/>
    </source>
</evidence>
<reference evidence="2 3" key="1">
    <citation type="journal article" date="2011" name="J. Bacteriol.">
        <title>Genome sequence of Chthoniobacter flavus Ellin428, an aerobic heterotrophic soil bacterium.</title>
        <authorList>
            <person name="Kant R."/>
            <person name="van Passel M.W."/>
            <person name="Palva A."/>
            <person name="Lucas S."/>
            <person name="Lapidus A."/>
            <person name="Glavina Del Rio T."/>
            <person name="Dalin E."/>
            <person name="Tice H."/>
            <person name="Bruce D."/>
            <person name="Goodwin L."/>
            <person name="Pitluck S."/>
            <person name="Larimer F.W."/>
            <person name="Land M.L."/>
            <person name="Hauser L."/>
            <person name="Sangwan P."/>
            <person name="de Vos W.M."/>
            <person name="Janssen P.H."/>
            <person name="Smidt H."/>
        </authorList>
    </citation>
    <scope>NUCLEOTIDE SEQUENCE [LARGE SCALE GENOMIC DNA]</scope>
    <source>
        <strain evidence="2 3">Ellin428</strain>
    </source>
</reference>
<name>B4D4J5_9BACT</name>
<sequence length="281" mass="31751" precursor="true">MHRRRFLTALAAAGLGTPRLAQAVADSDTLEIIIDNRGWGSASSADVRAVTLSAANEVWQNCPGQRIKPVHIYHRTDFPQTDFGHDWRGRIRIGLNSEDARWAQMAFQFGHEFCHALAQHSAIALHGWHPGRHSNLWFEESLCETSSLFVLRRLGVTWAQNAPYETWRSYAPAMAKYASDRLAKPEHQLPADTSFLAWFRQNEASLRENPVLREKEVIIARQMLPLFEAEPAGWAAMAYLNIGAHQPGKSLSQHFTEWQNYSPQALRPFLGRLTALFSGPV</sequence>
<keyword evidence="3" id="KW-1185">Reference proteome</keyword>
<feature type="chain" id="PRO_5002800521" description="Peptidase M48 domain-containing protein" evidence="1">
    <location>
        <begin position="24"/>
        <end position="281"/>
    </location>
</feature>
<dbReference type="Proteomes" id="UP000005824">
    <property type="component" value="Unassembled WGS sequence"/>
</dbReference>
<dbReference type="AlphaFoldDB" id="B4D4J5"/>
<dbReference type="EMBL" id="ABVL01000012">
    <property type="protein sequence ID" value="EDY18448.1"/>
    <property type="molecule type" value="Genomic_DNA"/>
</dbReference>
<evidence type="ECO:0000313" key="3">
    <source>
        <dbReference type="Proteomes" id="UP000005824"/>
    </source>
</evidence>
<feature type="signal peptide" evidence="1">
    <location>
        <begin position="1"/>
        <end position="23"/>
    </location>
</feature>